<gene>
    <name evidence="2" type="ORF">DPM13_03610</name>
</gene>
<evidence type="ECO:0000313" key="3">
    <source>
        <dbReference type="Proteomes" id="UP000249922"/>
    </source>
</evidence>
<evidence type="ECO:0000313" key="2">
    <source>
        <dbReference type="EMBL" id="AWX92608.1"/>
    </source>
</evidence>
<keyword evidence="3" id="KW-1185">Reference proteome</keyword>
<dbReference type="Proteomes" id="UP000249922">
    <property type="component" value="Chromosome"/>
</dbReference>
<reference evidence="2 3" key="1">
    <citation type="submission" date="2018-06" db="EMBL/GenBank/DDBJ databases">
        <title>Complete genome sequence of Paracoccus mutanolyticus strain RSP-02 isolated from cellulosic waste.</title>
        <authorList>
            <person name="Amrutha R.N."/>
            <person name="Shrivastav A."/>
            <person name="Buddana S.K."/>
            <person name="Deshpande U."/>
            <person name="Prakasham R.S."/>
        </authorList>
    </citation>
    <scope>NUCLEOTIDE SEQUENCE [LARGE SCALE GENOMIC DNA]</scope>
    <source>
        <strain evidence="2 3">RSP-02</strain>
    </source>
</reference>
<organism evidence="2 3">
    <name type="scientific">Paracoccus mutanolyticus</name>
    <dbReference type="NCBI Taxonomy" id="1499308"/>
    <lineage>
        <taxon>Bacteria</taxon>
        <taxon>Pseudomonadati</taxon>
        <taxon>Pseudomonadota</taxon>
        <taxon>Alphaproteobacteria</taxon>
        <taxon>Rhodobacterales</taxon>
        <taxon>Paracoccaceae</taxon>
        <taxon>Paracoccus</taxon>
    </lineage>
</organism>
<accession>A0ABM6WPU3</accession>
<evidence type="ECO:0000256" key="1">
    <source>
        <dbReference type="SAM" id="MobiDB-lite"/>
    </source>
</evidence>
<dbReference type="EMBL" id="CP030239">
    <property type="protein sequence ID" value="AWX92608.1"/>
    <property type="molecule type" value="Genomic_DNA"/>
</dbReference>
<name>A0ABM6WPU3_9RHOB</name>
<proteinExistence type="predicted"/>
<sequence>MRLAGQTWLSPAPLGLSAARLRGTGARYSTESAHAKLFADGDAWTPWPGHHRQHRPDAGHS</sequence>
<dbReference type="RefSeq" id="WP_112887474.1">
    <property type="nucleotide sequence ID" value="NZ_CP030239.1"/>
</dbReference>
<feature type="region of interest" description="Disordered" evidence="1">
    <location>
        <begin position="42"/>
        <end position="61"/>
    </location>
</feature>
<protein>
    <submittedName>
        <fullName evidence="2">Uncharacterized protein</fullName>
    </submittedName>
</protein>